<dbReference type="SUPFAM" id="SSF52540">
    <property type="entry name" value="P-loop containing nucleoside triphosphate hydrolases"/>
    <property type="match status" value="1"/>
</dbReference>
<feature type="region of interest" description="Disordered" evidence="14">
    <location>
        <begin position="283"/>
        <end position="319"/>
    </location>
</feature>
<evidence type="ECO:0000256" key="13">
    <source>
        <dbReference type="PROSITE-ProRule" id="PRU00289"/>
    </source>
</evidence>
<keyword evidence="7" id="KW-0159">Chromosome partition</keyword>
<evidence type="ECO:0000256" key="5">
    <source>
        <dbReference type="ARBA" id="ARBA00022692"/>
    </source>
</evidence>
<dbReference type="GO" id="GO:0005886">
    <property type="term" value="C:plasma membrane"/>
    <property type="evidence" value="ECO:0007669"/>
    <property type="project" value="UniProtKB-SubCell"/>
</dbReference>
<dbReference type="GO" id="GO:0007059">
    <property type="term" value="P:chromosome segregation"/>
    <property type="evidence" value="ECO:0007669"/>
    <property type="project" value="UniProtKB-KW"/>
</dbReference>
<comment type="subcellular location">
    <subcellularLocation>
        <location evidence="1">Cell membrane</location>
        <topology evidence="1">Multi-pass membrane protein</topology>
    </subcellularLocation>
</comment>
<dbReference type="GO" id="GO:0051301">
    <property type="term" value="P:cell division"/>
    <property type="evidence" value="ECO:0007669"/>
    <property type="project" value="UniProtKB-KW"/>
</dbReference>
<evidence type="ECO:0000256" key="11">
    <source>
        <dbReference type="ARBA" id="ARBA00023136"/>
    </source>
</evidence>
<dbReference type="InterPro" id="IPR002543">
    <property type="entry name" value="FtsK_dom"/>
</dbReference>
<evidence type="ECO:0000256" key="8">
    <source>
        <dbReference type="ARBA" id="ARBA00022840"/>
    </source>
</evidence>
<protein>
    <submittedName>
        <fullName evidence="17">Cell divisionFtsK/SpoIIIE</fullName>
    </submittedName>
</protein>
<evidence type="ECO:0000256" key="1">
    <source>
        <dbReference type="ARBA" id="ARBA00004651"/>
    </source>
</evidence>
<dbReference type="Gene3D" id="1.10.10.10">
    <property type="entry name" value="Winged helix-like DNA-binding domain superfamily/Winged helix DNA-binding domain"/>
    <property type="match status" value="1"/>
</dbReference>
<keyword evidence="9 15" id="KW-1133">Transmembrane helix</keyword>
<keyword evidence="4 17" id="KW-0132">Cell division</keyword>
<dbReference type="PROSITE" id="PS50901">
    <property type="entry name" value="FTSK"/>
    <property type="match status" value="1"/>
</dbReference>
<sequence length="910" mass="96963">MADTVISLFLRAAPRQYAFRDNQEGAATDGNKLARELFGLFLIFWGLLLLLSLATFDVRDPSLNHVVSNATQVRNSAGLFGSYIGGILVDLFGFSAFLWPFGFMGIGARYVVIPFDVPWWRWLGLILLGACVATMGAGWNLSIGDVGGGGFFGVILHNFAARYFSPRGSALVWLFLFLISAQLVLALSWSAMGRRILEGLREGLTPRAKPAPKLEISAPRNAVEAAAARPVIVGGDERLPNPAAPAASTARASRWLKLPGLGVFQFLWNRKRGPKQGQVVDVTPAPLPAGRGVQGTPRPYSPGGDGPVTPVPAPYVPQDPEDDDAYAHAVHDAAQTNGRANGRAAVRATVRTGRDGGNAAASVGDPFAGNEFGPGAMGLEDDLAGDAADGLADDLVDYAAGEAGPTWLEGAFGDDPAREGQGTAPAKPARPRKARSKLPGLDLLHSVAGGDTKPARQILEAKGQSVITCLADFGVQGELTRITPGPVVTMFEVRPAPGVKVSRIANLSDDLALALKAIAVRIQAPIPGTDTVGIEIPNEARENVCFKELLGSDTFRSAPSMLTMAIGKDIAGNATVADLARMPHLLVAGATGAGKSVCLNSILLSFLYKARPEDVQMLLVDPKRIELAVYADLPHLVHPVVTEMALAKNALDWAVQEMDRRYQAMARLAVRNIAGYNQKLADLGANLPAELADLERMPYLVIVIDELADLMLTAAKEVETSIVRLAQLARAAGIHMILATQRPSVDVVTGLIKANFPCRISFQVTSKHDSRTILDTVGAEHLLGKGDMLFKPSGGKLQRLHGAFVGDDDVASVVEFWKRQQAPNYTVDFADWGNDGTGDGANGNGGGDLSDDPMYAEAVEFVIGQGKASISQIQRRFRIGFNRAARYVEQMEHDGIIGPSDGSKPRMVIR</sequence>
<evidence type="ECO:0000256" key="2">
    <source>
        <dbReference type="ARBA" id="ARBA00006474"/>
    </source>
</evidence>
<proteinExistence type="inferred from homology"/>
<dbReference type="AlphaFoldDB" id="B8DJK6"/>
<feature type="transmembrane region" description="Helical" evidence="15">
    <location>
        <begin position="170"/>
        <end position="191"/>
    </location>
</feature>
<dbReference type="Gene3D" id="3.30.980.40">
    <property type="match status" value="1"/>
</dbReference>
<keyword evidence="5 15" id="KW-0812">Transmembrane</keyword>
<dbReference type="InterPro" id="IPR018541">
    <property type="entry name" value="Ftsk_gamma"/>
</dbReference>
<dbReference type="EMBL" id="CP001197">
    <property type="protein sequence ID" value="ACL07328.1"/>
    <property type="molecule type" value="Genomic_DNA"/>
</dbReference>
<evidence type="ECO:0000256" key="6">
    <source>
        <dbReference type="ARBA" id="ARBA00022741"/>
    </source>
</evidence>
<dbReference type="InterPro" id="IPR041027">
    <property type="entry name" value="FtsK_alpha"/>
</dbReference>
<dbReference type="HOGENOM" id="CLU_001981_9_7_7"/>
<feature type="transmembrane region" description="Helical" evidence="15">
    <location>
        <begin position="37"/>
        <end position="56"/>
    </location>
</feature>
<feature type="binding site" evidence="13">
    <location>
        <begin position="589"/>
        <end position="596"/>
    </location>
    <ligand>
        <name>ATP</name>
        <dbReference type="ChEBI" id="CHEBI:30616"/>
    </ligand>
</feature>
<keyword evidence="3" id="KW-1003">Cell membrane</keyword>
<evidence type="ECO:0000256" key="12">
    <source>
        <dbReference type="ARBA" id="ARBA00023306"/>
    </source>
</evidence>
<dbReference type="SUPFAM" id="SSF46785">
    <property type="entry name" value="Winged helix' DNA-binding domain"/>
    <property type="match status" value="1"/>
</dbReference>
<dbReference type="Pfam" id="PF09397">
    <property type="entry name" value="FtsK_gamma"/>
    <property type="match status" value="1"/>
</dbReference>
<gene>
    <name evidence="17" type="ordered locus">DvMF_0371</name>
</gene>
<comment type="similarity">
    <text evidence="2">Belongs to the FtsK/SpoIIIE/SftA family.</text>
</comment>
<evidence type="ECO:0000256" key="4">
    <source>
        <dbReference type="ARBA" id="ARBA00022618"/>
    </source>
</evidence>
<evidence type="ECO:0000313" key="17">
    <source>
        <dbReference type="EMBL" id="ACL07328.1"/>
    </source>
</evidence>
<dbReference type="STRING" id="883.DvMF_0371"/>
<dbReference type="Gene3D" id="3.40.50.300">
    <property type="entry name" value="P-loop containing nucleotide triphosphate hydrolases"/>
    <property type="match status" value="1"/>
</dbReference>
<feature type="region of interest" description="Disordered" evidence="14">
    <location>
        <begin position="410"/>
        <end position="436"/>
    </location>
</feature>
<evidence type="ECO:0000256" key="3">
    <source>
        <dbReference type="ARBA" id="ARBA00022475"/>
    </source>
</evidence>
<evidence type="ECO:0000256" key="7">
    <source>
        <dbReference type="ARBA" id="ARBA00022829"/>
    </source>
</evidence>
<keyword evidence="8 13" id="KW-0067">ATP-binding</keyword>
<dbReference type="GO" id="GO:0005524">
    <property type="term" value="F:ATP binding"/>
    <property type="evidence" value="ECO:0007669"/>
    <property type="project" value="UniProtKB-UniRule"/>
</dbReference>
<dbReference type="InterPro" id="IPR025199">
    <property type="entry name" value="FtsK_4TM"/>
</dbReference>
<evidence type="ECO:0000256" key="14">
    <source>
        <dbReference type="SAM" id="MobiDB-lite"/>
    </source>
</evidence>
<dbReference type="InterPro" id="IPR036259">
    <property type="entry name" value="MFS_trans_sf"/>
</dbReference>
<dbReference type="InterPro" id="IPR027417">
    <property type="entry name" value="P-loop_NTPase"/>
</dbReference>
<dbReference type="PANTHER" id="PTHR22683">
    <property type="entry name" value="SPORULATION PROTEIN RELATED"/>
    <property type="match status" value="1"/>
</dbReference>
<evidence type="ECO:0000256" key="9">
    <source>
        <dbReference type="ARBA" id="ARBA00022989"/>
    </source>
</evidence>
<dbReference type="GO" id="GO:0003677">
    <property type="term" value="F:DNA binding"/>
    <property type="evidence" value="ECO:0007669"/>
    <property type="project" value="UniProtKB-KW"/>
</dbReference>
<evidence type="ECO:0000259" key="16">
    <source>
        <dbReference type="PROSITE" id="PS50901"/>
    </source>
</evidence>
<organism evidence="17">
    <name type="scientific">Nitratidesulfovibrio vulgaris (strain DSM 19637 / Miyazaki F)</name>
    <name type="common">Desulfovibrio vulgaris</name>
    <dbReference type="NCBI Taxonomy" id="883"/>
    <lineage>
        <taxon>Bacteria</taxon>
        <taxon>Pseudomonadati</taxon>
        <taxon>Thermodesulfobacteriota</taxon>
        <taxon>Desulfovibrionia</taxon>
        <taxon>Desulfovibrionales</taxon>
        <taxon>Desulfovibrionaceae</taxon>
        <taxon>Nitratidesulfovibrio</taxon>
    </lineage>
</organism>
<dbReference type="SUPFAM" id="SSF103473">
    <property type="entry name" value="MFS general substrate transporter"/>
    <property type="match status" value="1"/>
</dbReference>
<dbReference type="InterPro" id="IPR050206">
    <property type="entry name" value="FtsK/SpoIIIE/SftA"/>
</dbReference>
<dbReference type="Pfam" id="PF17854">
    <property type="entry name" value="FtsK_alpha"/>
    <property type="match status" value="1"/>
</dbReference>
<dbReference type="SMART" id="SM00843">
    <property type="entry name" value="Ftsk_gamma"/>
    <property type="match status" value="1"/>
</dbReference>
<dbReference type="Pfam" id="PF01580">
    <property type="entry name" value="FtsK_SpoIIIE"/>
    <property type="match status" value="1"/>
</dbReference>
<keyword evidence="12" id="KW-0131">Cell cycle</keyword>
<feature type="domain" description="FtsK" evidence="16">
    <location>
        <begin position="572"/>
        <end position="771"/>
    </location>
</feature>
<feature type="transmembrane region" description="Helical" evidence="15">
    <location>
        <begin position="119"/>
        <end position="139"/>
    </location>
</feature>
<keyword evidence="6 13" id="KW-0547">Nucleotide-binding</keyword>
<keyword evidence="10" id="KW-0238">DNA-binding</keyword>
<dbReference type="Pfam" id="PF13491">
    <property type="entry name" value="FtsK_4TM"/>
    <property type="match status" value="1"/>
</dbReference>
<dbReference type="InterPro" id="IPR036388">
    <property type="entry name" value="WH-like_DNA-bd_sf"/>
</dbReference>
<keyword evidence="11 15" id="KW-0472">Membrane</keyword>
<feature type="transmembrane region" description="Helical" evidence="15">
    <location>
        <begin position="77"/>
        <end position="99"/>
    </location>
</feature>
<dbReference type="KEGG" id="dvm:DvMF_0371"/>
<evidence type="ECO:0000256" key="15">
    <source>
        <dbReference type="SAM" id="Phobius"/>
    </source>
</evidence>
<accession>B8DJK6</accession>
<name>B8DJK6_NITV9</name>
<reference evidence="17" key="1">
    <citation type="submission" date="2008-10" db="EMBL/GenBank/DDBJ databases">
        <title>Complete sequence of Desulfovibrio vulgaris str. 'Miyazaki F'.</title>
        <authorList>
            <person name="Lucas S."/>
            <person name="Copeland A."/>
            <person name="Lapidus A."/>
            <person name="Glavina del Rio T."/>
            <person name="Dalin E."/>
            <person name="Tice H."/>
            <person name="Bruce D."/>
            <person name="Goodwin L."/>
            <person name="Pitluck S."/>
            <person name="Sims D."/>
            <person name="Brettin T."/>
            <person name="Detter J.C."/>
            <person name="Han C."/>
            <person name="Larimer F."/>
            <person name="Land M."/>
            <person name="Hauser L."/>
            <person name="Kyrpides N."/>
            <person name="Mikhailova N."/>
            <person name="Hazen T.C."/>
            <person name="Richardson P."/>
        </authorList>
    </citation>
    <scope>NUCLEOTIDE SEQUENCE</scope>
    <source>
        <strain evidence="17">Miyazaki F</strain>
    </source>
</reference>
<evidence type="ECO:0000256" key="10">
    <source>
        <dbReference type="ARBA" id="ARBA00023125"/>
    </source>
</evidence>
<dbReference type="PANTHER" id="PTHR22683:SF41">
    <property type="entry name" value="DNA TRANSLOCASE FTSK"/>
    <property type="match status" value="1"/>
</dbReference>
<dbReference type="InterPro" id="IPR036390">
    <property type="entry name" value="WH_DNA-bd_sf"/>
</dbReference>
<dbReference type="eggNOG" id="COG1674">
    <property type="taxonomic scope" value="Bacteria"/>
</dbReference>